<evidence type="ECO:0000313" key="3">
    <source>
        <dbReference type="Proteomes" id="UP000007463"/>
    </source>
</evidence>
<reference evidence="2 3" key="1">
    <citation type="journal article" date="2011" name="Stand. Genomic Sci.">
        <title>Complete genome sequence of the gliding freshwater bacterium Fluviicola taffensis type strain (RW262).</title>
        <authorList>
            <person name="Woyke T."/>
            <person name="Chertkov O."/>
            <person name="Lapidus A."/>
            <person name="Nolan M."/>
            <person name="Lucas S."/>
            <person name="Del Rio T.G."/>
            <person name="Tice H."/>
            <person name="Cheng J.F."/>
            <person name="Tapia R."/>
            <person name="Han C."/>
            <person name="Goodwin L."/>
            <person name="Pitluck S."/>
            <person name="Liolios K."/>
            <person name="Pagani I."/>
            <person name="Ivanova N."/>
            <person name="Huntemann M."/>
            <person name="Mavromatis K."/>
            <person name="Mikhailova N."/>
            <person name="Pati A."/>
            <person name="Chen A."/>
            <person name="Palaniappan K."/>
            <person name="Land M."/>
            <person name="Hauser L."/>
            <person name="Brambilla E.M."/>
            <person name="Rohde M."/>
            <person name="Mwirichia R."/>
            <person name="Sikorski J."/>
            <person name="Tindall B.J."/>
            <person name="Goker M."/>
            <person name="Bristow J."/>
            <person name="Eisen J.A."/>
            <person name="Markowitz V."/>
            <person name="Hugenholtz P."/>
            <person name="Klenk H.P."/>
            <person name="Kyrpides N.C."/>
        </authorList>
    </citation>
    <scope>NUCLEOTIDE SEQUENCE [LARGE SCALE GENOMIC DNA]</scope>
    <source>
        <strain evidence="3">DSM 16823 / RW262 / RW262</strain>
    </source>
</reference>
<dbReference type="SMART" id="SM00245">
    <property type="entry name" value="TSPc"/>
    <property type="match status" value="1"/>
</dbReference>
<dbReference type="GO" id="GO:0006508">
    <property type="term" value="P:proteolysis"/>
    <property type="evidence" value="ECO:0007669"/>
    <property type="project" value="InterPro"/>
</dbReference>
<evidence type="ECO:0000313" key="2">
    <source>
        <dbReference type="EMBL" id="AEA42014.1"/>
    </source>
</evidence>
<keyword evidence="3" id="KW-1185">Reference proteome</keyword>
<dbReference type="STRING" id="755732.Fluta_0004"/>
<dbReference type="InterPro" id="IPR005151">
    <property type="entry name" value="Tail-specific_protease"/>
</dbReference>
<dbReference type="SUPFAM" id="SSF52096">
    <property type="entry name" value="ClpP/crotonase"/>
    <property type="match status" value="1"/>
</dbReference>
<accession>F2I9M1</accession>
<dbReference type="Pfam" id="PF03572">
    <property type="entry name" value="Peptidase_S41"/>
    <property type="match status" value="1"/>
</dbReference>
<sequence length="559" mass="64962" precursor="true">MFSDSLYYTNVLKTIFYFLFSCWLLMNVNSQLFAQTLSKNEKLATLCKAWGVLKYQHPLVVKGHFDWDKVLIEKIGEVEKVKDLPELRQFYSKWIDELKNYKPQKKNNVLLPEQKVMFSKWEADSIIYGTNFINEVHEMMLMKRNPEKMFYVTQAPAGQYLPKNENTYSEMTYPNESFRLLGLFRYWNVIEYFYPIKEDLNWDASLIKYIPLLIHSKSQIEYYLVLNQLIVEIQDGHAYLHTPFPKMVSDHLYKYQIPYVTKRFEDFAIVTRLHKGNFDYKLAVGDKIIAVDGIKINDVLNKIKVLIPVSNEDVLLESAHPLTFSGNTDNFQVTIIRDNDTLDVVVKRYLIEEFHFDDPVKNEVVKIINDSVVYVDPREIGAKEFVKVLKDVKQFKSLIIDMRGYPLIRHHNFTNFISPNARKFLSLRAPKIDKPGTFFEFDDFTGKKNKNYYKGNIFVLVNRYTKSASEHTCMAMQAYDNVKIVGTTTSGSDGNVADIIFPGNVETIFSGLNVIYPNGISAQHAGVKIDYKVDITPEDEITETDKILKEAIRIANGRL</sequence>
<dbReference type="EMBL" id="CP002542">
    <property type="protein sequence ID" value="AEA42014.1"/>
    <property type="molecule type" value="Genomic_DNA"/>
</dbReference>
<organism evidence="2 3">
    <name type="scientific">Fluviicola taffensis (strain DSM 16823 / NCIMB 13979 / RW262)</name>
    <dbReference type="NCBI Taxonomy" id="755732"/>
    <lineage>
        <taxon>Bacteria</taxon>
        <taxon>Pseudomonadati</taxon>
        <taxon>Bacteroidota</taxon>
        <taxon>Flavobacteriia</taxon>
        <taxon>Flavobacteriales</taxon>
        <taxon>Crocinitomicaceae</taxon>
        <taxon>Fluviicola</taxon>
    </lineage>
</organism>
<name>F2I9M1_FLUTR</name>
<proteinExistence type="predicted"/>
<reference evidence="3" key="2">
    <citation type="submission" date="2011-02" db="EMBL/GenBank/DDBJ databases">
        <title>The complete genome of Fluviicola taffensis DSM 16823.</title>
        <authorList>
            <consortium name="US DOE Joint Genome Institute (JGI-PGF)"/>
            <person name="Lucas S."/>
            <person name="Copeland A."/>
            <person name="Lapidus A."/>
            <person name="Bruce D."/>
            <person name="Goodwin L."/>
            <person name="Pitluck S."/>
            <person name="Kyrpides N."/>
            <person name="Mavromatis K."/>
            <person name="Ivanova N."/>
            <person name="Mikhailova N."/>
            <person name="Pagani I."/>
            <person name="Chertkov O."/>
            <person name="Detter J.C."/>
            <person name="Han C."/>
            <person name="Tapia R."/>
            <person name="Land M."/>
            <person name="Hauser L."/>
            <person name="Markowitz V."/>
            <person name="Cheng J.-F."/>
            <person name="Hugenholtz P."/>
            <person name="Woyke T."/>
            <person name="Wu D."/>
            <person name="Tindall B."/>
            <person name="Pomrenke H.G."/>
            <person name="Brambilla E."/>
            <person name="Klenk H.-P."/>
            <person name="Eisen J.A."/>
        </authorList>
    </citation>
    <scope>NUCLEOTIDE SEQUENCE [LARGE SCALE GENOMIC DNA]</scope>
    <source>
        <strain evidence="3">DSM 16823 / RW262 / RW262</strain>
    </source>
</reference>
<dbReference type="Proteomes" id="UP000007463">
    <property type="component" value="Chromosome"/>
</dbReference>
<dbReference type="GO" id="GO:0008236">
    <property type="term" value="F:serine-type peptidase activity"/>
    <property type="evidence" value="ECO:0007669"/>
    <property type="project" value="InterPro"/>
</dbReference>
<dbReference type="AlphaFoldDB" id="F2I9M1"/>
<dbReference type="InterPro" id="IPR036034">
    <property type="entry name" value="PDZ_sf"/>
</dbReference>
<dbReference type="Gene3D" id="3.30.750.44">
    <property type="match status" value="1"/>
</dbReference>
<dbReference type="HOGENOM" id="CLU_022422_0_0_10"/>
<gene>
    <name evidence="2" type="ordered locus">Fluta_0004</name>
</gene>
<feature type="domain" description="Tail specific protease" evidence="1">
    <location>
        <begin position="343"/>
        <end position="534"/>
    </location>
</feature>
<dbReference type="InterPro" id="IPR029045">
    <property type="entry name" value="ClpP/crotonase-like_dom_sf"/>
</dbReference>
<dbReference type="Gene3D" id="3.90.226.10">
    <property type="entry name" value="2-enoyl-CoA Hydratase, Chain A, domain 1"/>
    <property type="match status" value="1"/>
</dbReference>
<evidence type="ECO:0000259" key="1">
    <source>
        <dbReference type="SMART" id="SM00245"/>
    </source>
</evidence>
<protein>
    <submittedName>
        <fullName evidence="2">Peptidase S41</fullName>
    </submittedName>
</protein>
<dbReference type="eggNOG" id="COG0793">
    <property type="taxonomic scope" value="Bacteria"/>
</dbReference>
<dbReference type="Gene3D" id="2.30.42.10">
    <property type="match status" value="1"/>
</dbReference>
<dbReference type="KEGG" id="fte:Fluta_0004"/>